<evidence type="ECO:0000313" key="11">
    <source>
        <dbReference type="Proteomes" id="UP000504639"/>
    </source>
</evidence>
<dbReference type="PANTHER" id="PTHR14614">
    <property type="entry name" value="HEPATOCELLULAR CARCINOMA-ASSOCIATED ANTIGEN"/>
    <property type="match status" value="1"/>
</dbReference>
<dbReference type="CTD" id="151194"/>
<gene>
    <name evidence="12" type="primary">METTL21A</name>
</gene>
<feature type="transmembrane region" description="Helical" evidence="10">
    <location>
        <begin position="67"/>
        <end position="88"/>
    </location>
</feature>
<keyword evidence="4" id="KW-0808">Transferase</keyword>
<evidence type="ECO:0000256" key="5">
    <source>
        <dbReference type="ARBA" id="ARBA00022691"/>
    </source>
</evidence>
<feature type="transmembrane region" description="Helical" evidence="10">
    <location>
        <begin position="35"/>
        <end position="55"/>
    </location>
</feature>
<name>A0A6J3D9L0_AYTFU</name>
<keyword evidence="10" id="KW-0812">Transmembrane</keyword>
<evidence type="ECO:0000256" key="1">
    <source>
        <dbReference type="ARBA" id="ARBA00004496"/>
    </source>
</evidence>
<keyword evidence="10" id="KW-0472">Membrane</keyword>
<dbReference type="GO" id="GO:0005829">
    <property type="term" value="C:cytosol"/>
    <property type="evidence" value="ECO:0007669"/>
    <property type="project" value="TreeGrafter"/>
</dbReference>
<dbReference type="Gene3D" id="3.40.50.150">
    <property type="entry name" value="Vaccinia Virus protein VP39"/>
    <property type="match status" value="1"/>
</dbReference>
<dbReference type="InterPro" id="IPR019410">
    <property type="entry name" value="Methyltransf_16"/>
</dbReference>
<dbReference type="PANTHER" id="PTHR14614:SF14">
    <property type="entry name" value="PROTEIN N-LYSINE METHYLTRANSFERASE METTL21A"/>
    <property type="match status" value="1"/>
</dbReference>
<dbReference type="AlphaFoldDB" id="A0A6J3D9L0"/>
<evidence type="ECO:0000256" key="4">
    <source>
        <dbReference type="ARBA" id="ARBA00022679"/>
    </source>
</evidence>
<keyword evidence="10" id="KW-1133">Transmembrane helix</keyword>
<dbReference type="GO" id="GO:0032991">
    <property type="term" value="C:protein-containing complex"/>
    <property type="evidence" value="ECO:0007669"/>
    <property type="project" value="TreeGrafter"/>
</dbReference>
<keyword evidence="3 12" id="KW-0489">Methyltransferase</keyword>
<reference evidence="12" key="1">
    <citation type="submission" date="2025-08" db="UniProtKB">
        <authorList>
            <consortium name="RefSeq"/>
        </authorList>
    </citation>
    <scope>IDENTIFICATION</scope>
    <source>
        <tissue evidence="12">Lung</tissue>
    </source>
</reference>
<comment type="subcellular location">
    <subcellularLocation>
        <location evidence="1">Cytoplasm</location>
    </subcellularLocation>
</comment>
<keyword evidence="11" id="KW-1185">Reference proteome</keyword>
<dbReference type="Pfam" id="PF10294">
    <property type="entry name" value="Methyltransf_16"/>
    <property type="match status" value="1"/>
</dbReference>
<evidence type="ECO:0000313" key="12">
    <source>
        <dbReference type="RefSeq" id="XP_032045987.1"/>
    </source>
</evidence>
<evidence type="ECO:0000256" key="3">
    <source>
        <dbReference type="ARBA" id="ARBA00022603"/>
    </source>
</evidence>
<dbReference type="GeneID" id="116490689"/>
<evidence type="ECO:0000256" key="7">
    <source>
        <dbReference type="ARBA" id="ARBA00040801"/>
    </source>
</evidence>
<sequence length="122" mass="13390">MALVPYAEGWGLQGLRSPWATFRFAGRTLRLRQDWQRLGVAAVVWDAAVVLCAYLEMGSVDLRDRAVIELGAGTGLLGIVSTVFQMLFTDINLRQTLVPPRCSCYHHRQGSSTGVPGVKRTG</sequence>
<evidence type="ECO:0000256" key="10">
    <source>
        <dbReference type="SAM" id="Phobius"/>
    </source>
</evidence>
<dbReference type="GO" id="GO:0032259">
    <property type="term" value="P:methylation"/>
    <property type="evidence" value="ECO:0007669"/>
    <property type="project" value="UniProtKB-KW"/>
</dbReference>
<evidence type="ECO:0000256" key="9">
    <source>
        <dbReference type="ARBA" id="ARBA00049497"/>
    </source>
</evidence>
<comment type="similarity">
    <text evidence="6">Belongs to the methyltransferase superfamily. METTL21 family.</text>
</comment>
<keyword evidence="5" id="KW-0949">S-adenosyl-L-methionine</keyword>
<evidence type="ECO:0000256" key="6">
    <source>
        <dbReference type="ARBA" id="ARBA00038029"/>
    </source>
</evidence>
<comment type="catalytic activity">
    <reaction evidence="9">
        <text>L-lysyl-[protein] + 3 S-adenosyl-L-methionine = N(6),N(6),N(6)-trimethyl-L-lysyl-[protein] + 3 S-adenosyl-L-homocysteine + 3 H(+)</text>
        <dbReference type="Rhea" id="RHEA:54192"/>
        <dbReference type="Rhea" id="RHEA-COMP:9752"/>
        <dbReference type="Rhea" id="RHEA-COMP:13826"/>
        <dbReference type="ChEBI" id="CHEBI:15378"/>
        <dbReference type="ChEBI" id="CHEBI:29969"/>
        <dbReference type="ChEBI" id="CHEBI:57856"/>
        <dbReference type="ChEBI" id="CHEBI:59789"/>
        <dbReference type="ChEBI" id="CHEBI:61961"/>
    </reaction>
    <physiologicalReaction direction="left-to-right" evidence="9">
        <dbReference type="Rhea" id="RHEA:54193"/>
    </physiologicalReaction>
</comment>
<organism evidence="11 12">
    <name type="scientific">Aythya fuligula</name>
    <name type="common">Tufted duck</name>
    <name type="synonym">Anas fuligula</name>
    <dbReference type="NCBI Taxonomy" id="219594"/>
    <lineage>
        <taxon>Eukaryota</taxon>
        <taxon>Metazoa</taxon>
        <taxon>Chordata</taxon>
        <taxon>Craniata</taxon>
        <taxon>Vertebrata</taxon>
        <taxon>Euteleostomi</taxon>
        <taxon>Archelosauria</taxon>
        <taxon>Archosauria</taxon>
        <taxon>Dinosauria</taxon>
        <taxon>Saurischia</taxon>
        <taxon>Theropoda</taxon>
        <taxon>Coelurosauria</taxon>
        <taxon>Aves</taxon>
        <taxon>Neognathae</taxon>
        <taxon>Galloanserae</taxon>
        <taxon>Anseriformes</taxon>
        <taxon>Anatidae</taxon>
        <taxon>Aythyinae</taxon>
        <taxon>Aythya</taxon>
    </lineage>
</organism>
<proteinExistence type="inferred from homology"/>
<protein>
    <recommendedName>
        <fullName evidence="7">Protein N-lysine methyltransferase METTL21A</fullName>
    </recommendedName>
    <alternativeName>
        <fullName evidence="8">Methyltransferase-like protein 21A</fullName>
    </alternativeName>
</protein>
<evidence type="ECO:0000256" key="2">
    <source>
        <dbReference type="ARBA" id="ARBA00022490"/>
    </source>
</evidence>
<accession>A0A6J3D9L0</accession>
<evidence type="ECO:0000256" key="8">
    <source>
        <dbReference type="ARBA" id="ARBA00041632"/>
    </source>
</evidence>
<dbReference type="GO" id="GO:0008168">
    <property type="term" value="F:methyltransferase activity"/>
    <property type="evidence" value="ECO:0007669"/>
    <property type="project" value="UniProtKB-KW"/>
</dbReference>
<keyword evidence="2" id="KW-0963">Cytoplasm</keyword>
<dbReference type="Proteomes" id="UP000504639">
    <property type="component" value="Chromosome 6"/>
</dbReference>
<dbReference type="RefSeq" id="XP_032045987.1">
    <property type="nucleotide sequence ID" value="XM_032190096.1"/>
</dbReference>
<dbReference type="InterPro" id="IPR029063">
    <property type="entry name" value="SAM-dependent_MTases_sf"/>
</dbReference>